<organism evidence="5 6">
    <name type="scientific">Mycolicibacterium bacteremicum</name>
    <name type="common">Mycobacterium bacteremicum</name>
    <dbReference type="NCBI Taxonomy" id="564198"/>
    <lineage>
        <taxon>Bacteria</taxon>
        <taxon>Bacillati</taxon>
        <taxon>Actinomycetota</taxon>
        <taxon>Actinomycetes</taxon>
        <taxon>Mycobacteriales</taxon>
        <taxon>Mycobacteriaceae</taxon>
        <taxon>Mycolicibacterium</taxon>
    </lineage>
</organism>
<accession>A0A1W9YQX1</accession>
<dbReference type="PANTHER" id="PTHR43537">
    <property type="entry name" value="TRANSCRIPTIONAL REGULATOR, GNTR FAMILY"/>
    <property type="match status" value="1"/>
</dbReference>
<keyword evidence="2" id="KW-0238">DNA-binding</keyword>
<dbReference type="SMART" id="SM00345">
    <property type="entry name" value="HTH_GNTR"/>
    <property type="match status" value="1"/>
</dbReference>
<dbReference type="GO" id="GO:0003677">
    <property type="term" value="F:DNA binding"/>
    <property type="evidence" value="ECO:0007669"/>
    <property type="project" value="UniProtKB-KW"/>
</dbReference>
<feature type="domain" description="HTH gntR-type" evidence="4">
    <location>
        <begin position="7"/>
        <end position="74"/>
    </location>
</feature>
<dbReference type="Proteomes" id="UP000192366">
    <property type="component" value="Unassembled WGS sequence"/>
</dbReference>
<dbReference type="Pfam" id="PF07729">
    <property type="entry name" value="FCD"/>
    <property type="match status" value="1"/>
</dbReference>
<reference evidence="5 6" key="1">
    <citation type="submission" date="2017-02" db="EMBL/GenBank/DDBJ databases">
        <title>The new phylogeny of genus Mycobacterium.</title>
        <authorList>
            <person name="Tortoli E."/>
            <person name="Trovato A."/>
            <person name="Cirillo D.M."/>
        </authorList>
    </citation>
    <scope>NUCLEOTIDE SEQUENCE [LARGE SCALE GENOMIC DNA]</scope>
    <source>
        <strain evidence="5 6">DSM 45578</strain>
    </source>
</reference>
<proteinExistence type="predicted"/>
<gene>
    <name evidence="5" type="ORF">BST17_23570</name>
</gene>
<dbReference type="Gene3D" id="1.20.120.530">
    <property type="entry name" value="GntR ligand-binding domain-like"/>
    <property type="match status" value="1"/>
</dbReference>
<dbReference type="GO" id="GO:0003700">
    <property type="term" value="F:DNA-binding transcription factor activity"/>
    <property type="evidence" value="ECO:0007669"/>
    <property type="project" value="InterPro"/>
</dbReference>
<comment type="caution">
    <text evidence="5">The sequence shown here is derived from an EMBL/GenBank/DDBJ whole genome shotgun (WGS) entry which is preliminary data.</text>
</comment>
<sequence length="229" mass="24634">MPKKYGVKEKDLVIAHVVNLVLTGKLRTGDRLDRNEIAGDLGISRVPIQEAVVQLEHDGIISTQYHRGAFIERFDADVLGEHHEVYGVLNGIASARAATAADPDVLAALHALTSALAASRDARSFHDTAWRYRRTITDAYAGPRLQAATAAAQTFIPHDYWSAFLDAPAGLLDHYRAETAAIADRDPAAARAACIAAARLMGAMMRTELVRRGVLDGPVATESPLTESG</sequence>
<dbReference type="RefSeq" id="WP_083061321.1">
    <property type="nucleotide sequence ID" value="NZ_JACKVM010000008.1"/>
</dbReference>
<evidence type="ECO:0000259" key="4">
    <source>
        <dbReference type="PROSITE" id="PS50949"/>
    </source>
</evidence>
<dbReference type="Pfam" id="PF00392">
    <property type="entry name" value="GntR"/>
    <property type="match status" value="1"/>
</dbReference>
<dbReference type="PANTHER" id="PTHR43537:SF45">
    <property type="entry name" value="GNTR FAMILY REGULATORY PROTEIN"/>
    <property type="match status" value="1"/>
</dbReference>
<dbReference type="OrthoDB" id="9816161at2"/>
<dbReference type="SUPFAM" id="SSF46785">
    <property type="entry name" value="Winged helix' DNA-binding domain"/>
    <property type="match status" value="1"/>
</dbReference>
<dbReference type="InterPro" id="IPR036388">
    <property type="entry name" value="WH-like_DNA-bd_sf"/>
</dbReference>
<dbReference type="InterPro" id="IPR011711">
    <property type="entry name" value="GntR_C"/>
</dbReference>
<dbReference type="Gene3D" id="1.10.10.10">
    <property type="entry name" value="Winged helix-like DNA-binding domain superfamily/Winged helix DNA-binding domain"/>
    <property type="match status" value="1"/>
</dbReference>
<evidence type="ECO:0000313" key="5">
    <source>
        <dbReference type="EMBL" id="ORA02389.1"/>
    </source>
</evidence>
<dbReference type="EMBL" id="MVHJ01000029">
    <property type="protein sequence ID" value="ORA02389.1"/>
    <property type="molecule type" value="Genomic_DNA"/>
</dbReference>
<evidence type="ECO:0000256" key="1">
    <source>
        <dbReference type="ARBA" id="ARBA00023015"/>
    </source>
</evidence>
<keyword evidence="6" id="KW-1185">Reference proteome</keyword>
<evidence type="ECO:0000256" key="3">
    <source>
        <dbReference type="ARBA" id="ARBA00023163"/>
    </source>
</evidence>
<name>A0A1W9YQX1_MYCBA</name>
<dbReference type="InterPro" id="IPR000524">
    <property type="entry name" value="Tscrpt_reg_HTH_GntR"/>
</dbReference>
<dbReference type="InterPro" id="IPR036390">
    <property type="entry name" value="WH_DNA-bd_sf"/>
</dbReference>
<evidence type="ECO:0000256" key="2">
    <source>
        <dbReference type="ARBA" id="ARBA00023125"/>
    </source>
</evidence>
<dbReference type="AlphaFoldDB" id="A0A1W9YQX1"/>
<dbReference type="InterPro" id="IPR008920">
    <property type="entry name" value="TF_FadR/GntR_C"/>
</dbReference>
<protein>
    <submittedName>
        <fullName evidence="5">GntR family transcriptional regulator</fullName>
    </submittedName>
</protein>
<dbReference type="STRING" id="564198.BST17_23570"/>
<evidence type="ECO:0000313" key="6">
    <source>
        <dbReference type="Proteomes" id="UP000192366"/>
    </source>
</evidence>
<keyword evidence="1" id="KW-0805">Transcription regulation</keyword>
<keyword evidence="3" id="KW-0804">Transcription</keyword>
<dbReference type="PROSITE" id="PS50949">
    <property type="entry name" value="HTH_GNTR"/>
    <property type="match status" value="1"/>
</dbReference>